<protein>
    <submittedName>
        <fullName evidence="7">2-acyl-glycerophospho-ethanolamine acyltransferase</fullName>
    </submittedName>
</protein>
<dbReference type="Proteomes" id="UP000237968">
    <property type="component" value="Unassembled WGS sequence"/>
</dbReference>
<dbReference type="RefSeq" id="WP_181197717.1">
    <property type="nucleotide sequence ID" value="NZ_PVNK01000127.1"/>
</dbReference>
<keyword evidence="2" id="KW-0444">Lipid biosynthesis</keyword>
<organism evidence="7 8">
    <name type="scientific">Enhygromyxa salina</name>
    <dbReference type="NCBI Taxonomy" id="215803"/>
    <lineage>
        <taxon>Bacteria</taxon>
        <taxon>Pseudomonadati</taxon>
        <taxon>Myxococcota</taxon>
        <taxon>Polyangia</taxon>
        <taxon>Nannocystales</taxon>
        <taxon>Nannocystaceae</taxon>
        <taxon>Enhygromyxa</taxon>
    </lineage>
</organism>
<evidence type="ECO:0000256" key="4">
    <source>
        <dbReference type="ARBA" id="ARBA00023098"/>
    </source>
</evidence>
<gene>
    <name evidence="7" type="ORF">ENSA5_26120</name>
</gene>
<sequence>MPGDPRDLTRKLRAPARGASFLGWTAVMLAAVESHKLIDRGLGASDEQEQIFERYMKTWTAGILRLIAVDVTVVGELPPPPSGPRLVVSNHRTAVDIPLLLTYFGGSVLSRADLETWPLLGLAAQKAQTIFVDRESKHSGAQAIRAMRAQLQRGRTICVFPEGTTHAGDEVRPFNAGAFAASRKLGVEYLPVGLAYPPGSEFTADSFLDHAASFAGRRRTPVAMAVGAPLQISGRAAAVRDQVHAEVQRLVDQARAALDRSQRPA</sequence>
<keyword evidence="3 7" id="KW-0808">Transferase</keyword>
<name>A0A2S9YAM2_9BACT</name>
<dbReference type="GO" id="GO:0006654">
    <property type="term" value="P:phosphatidic acid biosynthetic process"/>
    <property type="evidence" value="ECO:0007669"/>
    <property type="project" value="TreeGrafter"/>
</dbReference>
<keyword evidence="5 7" id="KW-0012">Acyltransferase</keyword>
<proteinExistence type="predicted"/>
<dbReference type="Pfam" id="PF01553">
    <property type="entry name" value="Acyltransferase"/>
    <property type="match status" value="1"/>
</dbReference>
<feature type="domain" description="Phospholipid/glycerol acyltransferase" evidence="6">
    <location>
        <begin position="85"/>
        <end position="197"/>
    </location>
</feature>
<keyword evidence="8" id="KW-1185">Reference proteome</keyword>
<evidence type="ECO:0000313" key="8">
    <source>
        <dbReference type="Proteomes" id="UP000237968"/>
    </source>
</evidence>
<evidence type="ECO:0000259" key="6">
    <source>
        <dbReference type="SMART" id="SM00563"/>
    </source>
</evidence>
<dbReference type="InterPro" id="IPR002123">
    <property type="entry name" value="Plipid/glycerol_acylTrfase"/>
</dbReference>
<dbReference type="PANTHER" id="PTHR10434">
    <property type="entry name" value="1-ACYL-SN-GLYCEROL-3-PHOSPHATE ACYLTRANSFERASE"/>
    <property type="match status" value="1"/>
</dbReference>
<evidence type="ECO:0000256" key="1">
    <source>
        <dbReference type="ARBA" id="ARBA00005189"/>
    </source>
</evidence>
<dbReference type="PANTHER" id="PTHR10434:SF64">
    <property type="entry name" value="1-ACYL-SN-GLYCEROL-3-PHOSPHATE ACYLTRANSFERASE-RELATED"/>
    <property type="match status" value="1"/>
</dbReference>
<evidence type="ECO:0000256" key="2">
    <source>
        <dbReference type="ARBA" id="ARBA00022516"/>
    </source>
</evidence>
<accession>A0A2S9YAM2</accession>
<keyword evidence="4" id="KW-0443">Lipid metabolism</keyword>
<evidence type="ECO:0000256" key="5">
    <source>
        <dbReference type="ARBA" id="ARBA00023315"/>
    </source>
</evidence>
<comment type="caution">
    <text evidence="7">The sequence shown here is derived from an EMBL/GenBank/DDBJ whole genome shotgun (WGS) entry which is preliminary data.</text>
</comment>
<evidence type="ECO:0000313" key="7">
    <source>
        <dbReference type="EMBL" id="PRQ02153.1"/>
    </source>
</evidence>
<dbReference type="GO" id="GO:0003841">
    <property type="term" value="F:1-acylglycerol-3-phosphate O-acyltransferase activity"/>
    <property type="evidence" value="ECO:0007669"/>
    <property type="project" value="TreeGrafter"/>
</dbReference>
<dbReference type="CDD" id="cd07989">
    <property type="entry name" value="LPLAT_AGPAT-like"/>
    <property type="match status" value="1"/>
</dbReference>
<reference evidence="7 8" key="1">
    <citation type="submission" date="2018-03" db="EMBL/GenBank/DDBJ databases">
        <title>Draft Genome Sequences of the Obligatory Marine Myxobacteria Enhygromyxa salina SWB005.</title>
        <authorList>
            <person name="Poehlein A."/>
            <person name="Moghaddam J.A."/>
            <person name="Harms H."/>
            <person name="Alanjari M."/>
            <person name="Koenig G.M."/>
            <person name="Daniel R."/>
            <person name="Schaeberle T.F."/>
        </authorList>
    </citation>
    <scope>NUCLEOTIDE SEQUENCE [LARGE SCALE GENOMIC DNA]</scope>
    <source>
        <strain evidence="7 8">SWB005</strain>
    </source>
</reference>
<dbReference type="AlphaFoldDB" id="A0A2S9YAM2"/>
<dbReference type="EMBL" id="PVNK01000127">
    <property type="protein sequence ID" value="PRQ02153.1"/>
    <property type="molecule type" value="Genomic_DNA"/>
</dbReference>
<dbReference type="SMART" id="SM00563">
    <property type="entry name" value="PlsC"/>
    <property type="match status" value="1"/>
</dbReference>
<evidence type="ECO:0000256" key="3">
    <source>
        <dbReference type="ARBA" id="ARBA00022679"/>
    </source>
</evidence>
<dbReference type="SUPFAM" id="SSF69593">
    <property type="entry name" value="Glycerol-3-phosphate (1)-acyltransferase"/>
    <property type="match status" value="1"/>
</dbReference>
<comment type="pathway">
    <text evidence="1">Lipid metabolism.</text>
</comment>